<dbReference type="RefSeq" id="WP_072799211.1">
    <property type="nucleotide sequence ID" value="NZ_FRAQ01000004.1"/>
</dbReference>
<evidence type="ECO:0000313" key="2">
    <source>
        <dbReference type="EMBL" id="SHK79323.1"/>
    </source>
</evidence>
<dbReference type="STRING" id="564117.SAMN05216369_3125"/>
<dbReference type="AlphaFoldDB" id="A0A1M6VCT2"/>
<dbReference type="Proteomes" id="UP000184497">
    <property type="component" value="Unassembled WGS sequence"/>
</dbReference>
<dbReference type="EMBL" id="FRAQ01000004">
    <property type="protein sequence ID" value="SHK79323.1"/>
    <property type="molecule type" value="Genomic_DNA"/>
</dbReference>
<sequence length="288" mass="32691">MGNLAGFPDMGKTFVLIDGAKVNNLSQFIYREEESPQCDALYRGTEFADLSEVSPWLVETGFNSILALKCFDEWKHLGAAILMQADCDFEQVMTHLRGLLKARLVSGDEVIFRFYDPEIMRGLLKQDSTGEDTSRLMGSCSMYAIQDRRTGEWEYFHNAQPSYERQKEVFSIREEHQVAMEKAAERTALRKLELHTAKYFPHLLQRSGGNECSWDEISALVDAAKERGLHSARDIALYINIIGWLGRQAFEDRDVQNLWNRNSATPSKAITQIAELAENKSTEGLAHG</sequence>
<evidence type="ECO:0000313" key="3">
    <source>
        <dbReference type="Proteomes" id="UP000184497"/>
    </source>
</evidence>
<dbReference type="Pfam" id="PF13503">
    <property type="entry name" value="DUF4123"/>
    <property type="match status" value="1"/>
</dbReference>
<protein>
    <recommendedName>
        <fullName evidence="1">DUF4123 domain-containing protein</fullName>
    </recommendedName>
</protein>
<evidence type="ECO:0000259" key="1">
    <source>
        <dbReference type="Pfam" id="PF13503"/>
    </source>
</evidence>
<feature type="domain" description="DUF4123" evidence="1">
    <location>
        <begin position="14"/>
        <end position="126"/>
    </location>
</feature>
<dbReference type="InterPro" id="IPR025391">
    <property type="entry name" value="DUF4123"/>
</dbReference>
<gene>
    <name evidence="2" type="ORF">SAMN05216369_3125</name>
</gene>
<reference evidence="3" key="1">
    <citation type="submission" date="2016-11" db="EMBL/GenBank/DDBJ databases">
        <authorList>
            <person name="Varghese N."/>
            <person name="Submissions S."/>
        </authorList>
    </citation>
    <scope>NUCLEOTIDE SEQUENCE [LARGE SCALE GENOMIC DNA]</scope>
    <source>
        <strain evidence="3">CGMCC 1.10835</strain>
    </source>
</reference>
<accession>A0A1M6VCT2</accession>
<keyword evidence="3" id="KW-1185">Reference proteome</keyword>
<proteinExistence type="predicted"/>
<name>A0A1M6VCT2_9GAMM</name>
<dbReference type="OrthoDB" id="6878614at2"/>
<organism evidence="2 3">
    <name type="scientific">Marinobacter antarcticus</name>
    <dbReference type="NCBI Taxonomy" id="564117"/>
    <lineage>
        <taxon>Bacteria</taxon>
        <taxon>Pseudomonadati</taxon>
        <taxon>Pseudomonadota</taxon>
        <taxon>Gammaproteobacteria</taxon>
        <taxon>Pseudomonadales</taxon>
        <taxon>Marinobacteraceae</taxon>
        <taxon>Marinobacter</taxon>
    </lineage>
</organism>